<evidence type="ECO:0000259" key="2">
    <source>
        <dbReference type="PROSITE" id="PS00028"/>
    </source>
</evidence>
<dbReference type="SMART" id="SM00355">
    <property type="entry name" value="ZnF_C2H2"/>
    <property type="match status" value="2"/>
</dbReference>
<dbReference type="InterPro" id="IPR039258">
    <property type="entry name" value="ZNF511"/>
</dbReference>
<feature type="compositionally biased region" description="Low complexity" evidence="1">
    <location>
        <begin position="169"/>
        <end position="178"/>
    </location>
</feature>
<feature type="region of interest" description="Disordered" evidence="1">
    <location>
        <begin position="158"/>
        <end position="188"/>
    </location>
</feature>
<dbReference type="OrthoDB" id="18440at2759"/>
<feature type="region of interest" description="Disordered" evidence="1">
    <location>
        <begin position="1"/>
        <end position="24"/>
    </location>
</feature>
<protein>
    <recommendedName>
        <fullName evidence="2">C2H2-type domain-containing protein</fullName>
    </recommendedName>
</protein>
<dbReference type="InterPro" id="IPR013087">
    <property type="entry name" value="Znf_C2H2_type"/>
</dbReference>
<dbReference type="AlphaFoldDB" id="A0A8H7J4A9"/>
<reference evidence="3" key="1">
    <citation type="submission" date="2018-12" db="EMBL/GenBank/DDBJ databases">
        <authorList>
            <person name="Syme R.A."/>
            <person name="Farfan-Caceres L."/>
            <person name="Lichtenzveig J."/>
        </authorList>
    </citation>
    <scope>NUCLEOTIDE SEQUENCE</scope>
    <source>
        <strain evidence="3">Al4</strain>
    </source>
</reference>
<proteinExistence type="predicted"/>
<accession>A0A8H7J4A9</accession>
<feature type="domain" description="C2H2-type" evidence="2">
    <location>
        <begin position="77"/>
        <end position="98"/>
    </location>
</feature>
<name>A0A8H7J4A9_9PLEO</name>
<feature type="region of interest" description="Disordered" evidence="1">
    <location>
        <begin position="203"/>
        <end position="260"/>
    </location>
</feature>
<comment type="caution">
    <text evidence="3">The sequence shown here is derived from an EMBL/GenBank/DDBJ whole genome shotgun (WGS) entry which is preliminary data.</text>
</comment>
<organism evidence="3 4">
    <name type="scientific">Ascochyta lentis</name>
    <dbReference type="NCBI Taxonomy" id="205686"/>
    <lineage>
        <taxon>Eukaryota</taxon>
        <taxon>Fungi</taxon>
        <taxon>Dikarya</taxon>
        <taxon>Ascomycota</taxon>
        <taxon>Pezizomycotina</taxon>
        <taxon>Dothideomycetes</taxon>
        <taxon>Pleosporomycetidae</taxon>
        <taxon>Pleosporales</taxon>
        <taxon>Pleosporineae</taxon>
        <taxon>Didymellaceae</taxon>
        <taxon>Ascochyta</taxon>
    </lineage>
</organism>
<evidence type="ECO:0000256" key="1">
    <source>
        <dbReference type="SAM" id="MobiDB-lite"/>
    </source>
</evidence>
<feature type="compositionally biased region" description="Polar residues" evidence="1">
    <location>
        <begin position="9"/>
        <end position="24"/>
    </location>
</feature>
<feature type="compositionally biased region" description="Polar residues" evidence="1">
    <location>
        <begin position="243"/>
        <end position="260"/>
    </location>
</feature>
<evidence type="ECO:0000313" key="3">
    <source>
        <dbReference type="EMBL" id="KAF9695351.1"/>
    </source>
</evidence>
<dbReference type="PROSITE" id="PS00028">
    <property type="entry name" value="ZINC_FINGER_C2H2_1"/>
    <property type="match status" value="1"/>
</dbReference>
<dbReference type="PANTHER" id="PTHR21354">
    <property type="entry name" value="ZINC FINGER PROTEIN 511"/>
    <property type="match status" value="1"/>
</dbReference>
<dbReference type="PANTHER" id="PTHR21354:SF0">
    <property type="entry name" value="ZINC FINGER PROTEIN 511"/>
    <property type="match status" value="1"/>
</dbReference>
<gene>
    <name evidence="3" type="ORF">EKO04_006401</name>
</gene>
<sequence length="283" mass="31669">MGVKRSRRLSWSSSEDPTSPFSREQSADIKLVHLDTDAAVCEQPAVMKCLLPPHDPLAFASIQEFDVHYHKTHMNRCSECYKNFPDEHILHLHITENHDPFSAAKRDRGEQTYACLVPTCDRLCSTAPKRRMHCIDKHQFPKNYDFFIINDGIDRRNSMLRPTHRRRSSTMTSTASNASRRRGESFASAAGDGMDLVQDETNDHANHQQEHAPRSAHIKLRGRGGFSHPQGAGRGRGDRDEVTTGSTSAKTDPVDSLTSSLSALQFVPHSVRMARGRGRGRGG</sequence>
<keyword evidence="4" id="KW-1185">Reference proteome</keyword>
<evidence type="ECO:0000313" key="4">
    <source>
        <dbReference type="Proteomes" id="UP000651452"/>
    </source>
</evidence>
<reference evidence="3" key="2">
    <citation type="submission" date="2020-09" db="EMBL/GenBank/DDBJ databases">
        <title>Reference genome assembly for Australian Ascochyta lentis isolate Al4.</title>
        <authorList>
            <person name="Lee R.C."/>
            <person name="Farfan-Caceres L.M."/>
            <person name="Debler J.W."/>
            <person name="Williams A.H."/>
            <person name="Henares B.M."/>
        </authorList>
    </citation>
    <scope>NUCLEOTIDE SEQUENCE</scope>
    <source>
        <strain evidence="3">Al4</strain>
    </source>
</reference>
<dbReference type="EMBL" id="RZGK01000011">
    <property type="protein sequence ID" value="KAF9695351.1"/>
    <property type="molecule type" value="Genomic_DNA"/>
</dbReference>
<feature type="compositionally biased region" description="Basic and acidic residues" evidence="1">
    <location>
        <begin position="203"/>
        <end position="213"/>
    </location>
</feature>
<dbReference type="Proteomes" id="UP000651452">
    <property type="component" value="Unassembled WGS sequence"/>
</dbReference>